<dbReference type="AlphaFoldDB" id="A0A563U2N6"/>
<dbReference type="InterPro" id="IPR002694">
    <property type="entry name" value="Znf_CHC2"/>
</dbReference>
<feature type="domain" description="Zinc finger CHC2-type" evidence="4">
    <location>
        <begin position="49"/>
        <end position="103"/>
    </location>
</feature>
<dbReference type="PANTHER" id="PTHR30313">
    <property type="entry name" value="DNA PRIMASE"/>
    <property type="match status" value="1"/>
</dbReference>
<keyword evidence="2" id="KW-0863">Zinc-finger</keyword>
<name>A0A563U2N6_9SPHI</name>
<evidence type="ECO:0000256" key="1">
    <source>
        <dbReference type="ARBA" id="ARBA00022723"/>
    </source>
</evidence>
<protein>
    <recommendedName>
        <fullName evidence="4">Zinc finger CHC2-type domain-containing protein</fullName>
    </recommendedName>
</protein>
<dbReference type="Gene3D" id="3.90.580.10">
    <property type="entry name" value="Zinc finger, CHC2-type domain"/>
    <property type="match status" value="1"/>
</dbReference>
<dbReference type="GO" id="GO:0005737">
    <property type="term" value="C:cytoplasm"/>
    <property type="evidence" value="ECO:0007669"/>
    <property type="project" value="TreeGrafter"/>
</dbReference>
<dbReference type="GO" id="GO:0008270">
    <property type="term" value="F:zinc ion binding"/>
    <property type="evidence" value="ECO:0007669"/>
    <property type="project" value="UniProtKB-KW"/>
</dbReference>
<dbReference type="SUPFAM" id="SSF57783">
    <property type="entry name" value="Zinc beta-ribbon"/>
    <property type="match status" value="1"/>
</dbReference>
<comment type="caution">
    <text evidence="5">The sequence shown here is derived from an EMBL/GenBank/DDBJ whole genome shotgun (WGS) entry which is preliminary data.</text>
</comment>
<dbReference type="GO" id="GO:0006269">
    <property type="term" value="P:DNA replication, synthesis of primer"/>
    <property type="evidence" value="ECO:0007669"/>
    <property type="project" value="TreeGrafter"/>
</dbReference>
<proteinExistence type="predicted"/>
<dbReference type="InterPro" id="IPR036977">
    <property type="entry name" value="DNA_primase_Znf_CHC2"/>
</dbReference>
<dbReference type="InterPro" id="IPR050219">
    <property type="entry name" value="DnaG_primase"/>
</dbReference>
<keyword evidence="1" id="KW-0479">Metal-binding</keyword>
<organism evidence="5 6">
    <name type="scientific">Mucilaginibacter achroorhodeus</name>
    <dbReference type="NCBI Taxonomy" id="2599294"/>
    <lineage>
        <taxon>Bacteria</taxon>
        <taxon>Pseudomonadati</taxon>
        <taxon>Bacteroidota</taxon>
        <taxon>Sphingobacteriia</taxon>
        <taxon>Sphingobacteriales</taxon>
        <taxon>Sphingobacteriaceae</taxon>
        <taxon>Mucilaginibacter</taxon>
    </lineage>
</organism>
<reference evidence="5 6" key="1">
    <citation type="submission" date="2019-07" db="EMBL/GenBank/DDBJ databases">
        <authorList>
            <person name="Kim J."/>
        </authorList>
    </citation>
    <scope>NUCLEOTIDE SEQUENCE [LARGE SCALE GENOMIC DNA]</scope>
    <source>
        <strain evidence="5 6">MJ1a</strain>
    </source>
</reference>
<evidence type="ECO:0000256" key="2">
    <source>
        <dbReference type="ARBA" id="ARBA00022771"/>
    </source>
</evidence>
<gene>
    <name evidence="5" type="ORF">FPZ42_13500</name>
</gene>
<sequence length="114" mass="12934">MHKSFSKMLLPKKSVFSMFGHQFLMMTDKLNLVEIVSKHVLLQQSRKALKGRCPFHKDETTSLMVIPASNVFKCFGCGVEGGPIEFLMHLEGKSRNEIVGKLAQKSFPKEKMAY</sequence>
<evidence type="ECO:0000256" key="3">
    <source>
        <dbReference type="ARBA" id="ARBA00022833"/>
    </source>
</evidence>
<dbReference type="EMBL" id="VOEI01000004">
    <property type="protein sequence ID" value="TWR25604.1"/>
    <property type="molecule type" value="Genomic_DNA"/>
</dbReference>
<dbReference type="Pfam" id="PF01807">
    <property type="entry name" value="Zn_ribbon_DnaG"/>
    <property type="match status" value="1"/>
</dbReference>
<keyword evidence="6" id="KW-1185">Reference proteome</keyword>
<evidence type="ECO:0000313" key="6">
    <source>
        <dbReference type="Proteomes" id="UP000318010"/>
    </source>
</evidence>
<evidence type="ECO:0000313" key="5">
    <source>
        <dbReference type="EMBL" id="TWR25604.1"/>
    </source>
</evidence>
<dbReference type="OrthoDB" id="9804281at2"/>
<evidence type="ECO:0000259" key="4">
    <source>
        <dbReference type="SMART" id="SM00400"/>
    </source>
</evidence>
<dbReference type="SMART" id="SM00400">
    <property type="entry name" value="ZnF_CHCC"/>
    <property type="match status" value="1"/>
</dbReference>
<keyword evidence="3" id="KW-0862">Zinc</keyword>
<dbReference type="PANTHER" id="PTHR30313:SF2">
    <property type="entry name" value="DNA PRIMASE"/>
    <property type="match status" value="1"/>
</dbReference>
<dbReference type="Proteomes" id="UP000318010">
    <property type="component" value="Unassembled WGS sequence"/>
</dbReference>
<dbReference type="GO" id="GO:0003677">
    <property type="term" value="F:DNA binding"/>
    <property type="evidence" value="ECO:0007669"/>
    <property type="project" value="InterPro"/>
</dbReference>
<dbReference type="GO" id="GO:0003899">
    <property type="term" value="F:DNA-directed RNA polymerase activity"/>
    <property type="evidence" value="ECO:0007669"/>
    <property type="project" value="InterPro"/>
</dbReference>
<accession>A0A563U2N6</accession>